<dbReference type="EMBL" id="KF123506">
    <property type="protein sequence ID" value="AIA90809.1"/>
    <property type="molecule type" value="Genomic_DNA"/>
</dbReference>
<name>A0A060C6G4_9MOLU</name>
<feature type="domain" description="NodB homology" evidence="1">
    <location>
        <begin position="10"/>
        <end position="81"/>
    </location>
</feature>
<organism evidence="2">
    <name type="scientific">uncultured Mesoplasma sp</name>
    <dbReference type="NCBI Taxonomy" id="361435"/>
    <lineage>
        <taxon>Bacteria</taxon>
        <taxon>Bacillati</taxon>
        <taxon>Mycoplasmatota</taxon>
        <taxon>Mollicutes</taxon>
        <taxon>Entomoplasmatales</taxon>
        <taxon>Entomoplasmataceae</taxon>
        <taxon>Mesoplasma</taxon>
        <taxon>environmental samples</taxon>
    </lineage>
</organism>
<proteinExistence type="predicted"/>
<sequence>MENNDNGDITKVVKKILNSGNTIGNHSFTHSKYNNDLNKFVYEINETNSLIKEIYQEVLDKTVNNSDIPVRMPYLQYFPGLTKAIEKTRTKYLVRG</sequence>
<dbReference type="GO" id="GO:0016810">
    <property type="term" value="F:hydrolase activity, acting on carbon-nitrogen (but not peptide) bonds"/>
    <property type="evidence" value="ECO:0007669"/>
    <property type="project" value="InterPro"/>
</dbReference>
<dbReference type="SUPFAM" id="SSF88713">
    <property type="entry name" value="Glycoside hydrolase/deacetylase"/>
    <property type="match status" value="1"/>
</dbReference>
<dbReference type="InterPro" id="IPR011330">
    <property type="entry name" value="Glyco_hydro/deAcase_b/a-brl"/>
</dbReference>
<reference evidence="2" key="1">
    <citation type="journal article" date="2013" name="Environ. Microbiol.">
        <title>Seasonally variable intestinal metagenomes of the red palm weevil (Rhynchophorus ferrugineus).</title>
        <authorList>
            <person name="Jia S."/>
            <person name="Zhang X."/>
            <person name="Zhang G."/>
            <person name="Yin A."/>
            <person name="Zhang S."/>
            <person name="Li F."/>
            <person name="Wang L."/>
            <person name="Zhao D."/>
            <person name="Yun Q."/>
            <person name="Tala"/>
            <person name="Wang J."/>
            <person name="Sun G."/>
            <person name="Baabdullah M."/>
            <person name="Yu X."/>
            <person name="Hu S."/>
            <person name="Al-Mssallem I.S."/>
            <person name="Yu J."/>
        </authorList>
    </citation>
    <scope>NUCLEOTIDE SEQUENCE</scope>
</reference>
<dbReference type="AlphaFoldDB" id="A0A060C6G4"/>
<feature type="non-terminal residue" evidence="2">
    <location>
        <position position="96"/>
    </location>
</feature>
<protein>
    <submittedName>
        <fullName evidence="2">CAZy families CE4 protein</fullName>
    </submittedName>
</protein>
<evidence type="ECO:0000313" key="2">
    <source>
        <dbReference type="EMBL" id="AIA90809.1"/>
    </source>
</evidence>
<dbReference type="Pfam" id="PF01522">
    <property type="entry name" value="Polysacc_deac_1"/>
    <property type="match status" value="1"/>
</dbReference>
<dbReference type="GO" id="GO:0005975">
    <property type="term" value="P:carbohydrate metabolic process"/>
    <property type="evidence" value="ECO:0007669"/>
    <property type="project" value="InterPro"/>
</dbReference>
<dbReference type="InterPro" id="IPR002509">
    <property type="entry name" value="NODB_dom"/>
</dbReference>
<evidence type="ECO:0000259" key="1">
    <source>
        <dbReference type="Pfam" id="PF01522"/>
    </source>
</evidence>
<dbReference type="Gene3D" id="3.20.20.370">
    <property type="entry name" value="Glycoside hydrolase/deacetylase"/>
    <property type="match status" value="1"/>
</dbReference>
<accession>A0A060C6G4</accession>